<keyword evidence="3" id="KW-1185">Reference proteome</keyword>
<proteinExistence type="predicted"/>
<dbReference type="Proteomes" id="UP001165060">
    <property type="component" value="Unassembled WGS sequence"/>
</dbReference>
<protein>
    <submittedName>
        <fullName evidence="2">Uncharacterized protein</fullName>
    </submittedName>
</protein>
<feature type="compositionally biased region" description="Basic and acidic residues" evidence="1">
    <location>
        <begin position="85"/>
        <end position="127"/>
    </location>
</feature>
<name>A0ABQ6M5J4_9STRA</name>
<evidence type="ECO:0000256" key="1">
    <source>
        <dbReference type="SAM" id="MobiDB-lite"/>
    </source>
</evidence>
<organism evidence="2 3">
    <name type="scientific">Tetraparma gracilis</name>
    <dbReference type="NCBI Taxonomy" id="2962635"/>
    <lineage>
        <taxon>Eukaryota</taxon>
        <taxon>Sar</taxon>
        <taxon>Stramenopiles</taxon>
        <taxon>Ochrophyta</taxon>
        <taxon>Bolidophyceae</taxon>
        <taxon>Parmales</taxon>
        <taxon>Triparmaceae</taxon>
        <taxon>Tetraparma</taxon>
    </lineage>
</organism>
<accession>A0ABQ6M5J4</accession>
<feature type="region of interest" description="Disordered" evidence="1">
    <location>
        <begin position="80"/>
        <end position="182"/>
    </location>
</feature>
<sequence length="206" mass="23244">MAYIFLDKISTSAHMAQDPSTQHESWRKTLVQPVAVPNLAHTGIRSNFTFTGEPVLRPDGSVSNLLRRHIANGFKELPMNPKSTVLDRNDMAYRDKEKRRMKGERMERRLRERRAQEQLEAEKGRPEELEEGSESYGNGGGGGGGDFDEPSLNETQLSAMEKIVSRRPTSPERQKKPFSDDSLFTALLKNQVGGNGDRWDLAETLE</sequence>
<gene>
    <name evidence="2" type="ORF">TeGR_g5742</name>
</gene>
<dbReference type="EMBL" id="BRYB01003745">
    <property type="protein sequence ID" value="GMI19928.1"/>
    <property type="molecule type" value="Genomic_DNA"/>
</dbReference>
<reference evidence="2 3" key="1">
    <citation type="journal article" date="2023" name="Commun. Biol.">
        <title>Genome analysis of Parmales, the sister group of diatoms, reveals the evolutionary specialization of diatoms from phago-mixotrophs to photoautotrophs.</title>
        <authorList>
            <person name="Ban H."/>
            <person name="Sato S."/>
            <person name="Yoshikawa S."/>
            <person name="Yamada K."/>
            <person name="Nakamura Y."/>
            <person name="Ichinomiya M."/>
            <person name="Sato N."/>
            <person name="Blanc-Mathieu R."/>
            <person name="Endo H."/>
            <person name="Kuwata A."/>
            <person name="Ogata H."/>
        </authorList>
    </citation>
    <scope>NUCLEOTIDE SEQUENCE [LARGE SCALE GENOMIC DNA]</scope>
</reference>
<feature type="compositionally biased region" description="Basic and acidic residues" evidence="1">
    <location>
        <begin position="169"/>
        <end position="179"/>
    </location>
</feature>
<comment type="caution">
    <text evidence="2">The sequence shown here is derived from an EMBL/GenBank/DDBJ whole genome shotgun (WGS) entry which is preliminary data.</text>
</comment>
<evidence type="ECO:0000313" key="2">
    <source>
        <dbReference type="EMBL" id="GMI19928.1"/>
    </source>
</evidence>
<evidence type="ECO:0000313" key="3">
    <source>
        <dbReference type="Proteomes" id="UP001165060"/>
    </source>
</evidence>